<protein>
    <submittedName>
        <fullName evidence="1">Uncharacterized protein</fullName>
    </submittedName>
</protein>
<dbReference type="AlphaFoldDB" id="F8MX86"/>
<evidence type="ECO:0000313" key="1">
    <source>
        <dbReference type="EMBL" id="EGO54357.1"/>
    </source>
</evidence>
<dbReference type="HOGENOM" id="CLU_2961370_0_0_1"/>
<accession>F8MX86</accession>
<keyword evidence="2" id="KW-1185">Reference proteome</keyword>
<name>F8MX86_NEUT8</name>
<proteinExistence type="predicted"/>
<dbReference type="Proteomes" id="UP000008065">
    <property type="component" value="Unassembled WGS sequence"/>
</dbReference>
<reference evidence="2" key="1">
    <citation type="journal article" date="2011" name="Genetics">
        <title>Massive changes in genome architecture accompany the transition to self-fertility in the filamentous fungus Neurospora tetrasperma.</title>
        <authorList>
            <person name="Ellison C.E."/>
            <person name="Stajich J.E."/>
            <person name="Jacobson D.J."/>
            <person name="Natvig D.O."/>
            <person name="Lapidus A."/>
            <person name="Foster B."/>
            <person name="Aerts A."/>
            <person name="Riley R."/>
            <person name="Lindquist E.A."/>
            <person name="Grigoriev I.V."/>
            <person name="Taylor J.W."/>
        </authorList>
    </citation>
    <scope>NUCLEOTIDE SEQUENCE [LARGE SCALE GENOMIC DNA]</scope>
    <source>
        <strain evidence="2">FGSC 2508 / P0657</strain>
    </source>
</reference>
<dbReference type="VEuPathDB" id="FungiDB:NEUTE1DRAFT_118146"/>
<organism evidence="1 2">
    <name type="scientific">Neurospora tetrasperma (strain FGSC 2508 / ATCC MYA-4615 / P0657)</name>
    <dbReference type="NCBI Taxonomy" id="510951"/>
    <lineage>
        <taxon>Eukaryota</taxon>
        <taxon>Fungi</taxon>
        <taxon>Dikarya</taxon>
        <taxon>Ascomycota</taxon>
        <taxon>Pezizomycotina</taxon>
        <taxon>Sordariomycetes</taxon>
        <taxon>Sordariomycetidae</taxon>
        <taxon>Sordariales</taxon>
        <taxon>Sordariaceae</taxon>
        <taxon>Neurospora</taxon>
    </lineage>
</organism>
<sequence>MQEWIVETALFVNGVGSRDGGSCEGRDLVQAIQPMEDVNAMKDGKNPYAVLGLAMTENL</sequence>
<dbReference type="RefSeq" id="XP_009854319.1">
    <property type="nucleotide sequence ID" value="XM_009856017.1"/>
</dbReference>
<dbReference type="KEGG" id="nte:NEUTE1DRAFT118146"/>
<dbReference type="GeneID" id="20823480"/>
<evidence type="ECO:0000313" key="2">
    <source>
        <dbReference type="Proteomes" id="UP000008065"/>
    </source>
</evidence>
<gene>
    <name evidence="1" type="ORF">NEUTE1DRAFT_118146</name>
</gene>
<dbReference type="EMBL" id="GL891307">
    <property type="protein sequence ID" value="EGO54357.1"/>
    <property type="molecule type" value="Genomic_DNA"/>
</dbReference>